<proteinExistence type="predicted"/>
<organism evidence="2 3">
    <name type="scientific">Luteibacter sahnii</name>
    <dbReference type="NCBI Taxonomy" id="3021977"/>
    <lineage>
        <taxon>Bacteria</taxon>
        <taxon>Pseudomonadati</taxon>
        <taxon>Pseudomonadota</taxon>
        <taxon>Gammaproteobacteria</taxon>
        <taxon>Lysobacterales</taxon>
        <taxon>Rhodanobacteraceae</taxon>
        <taxon>Luteibacter</taxon>
    </lineage>
</organism>
<evidence type="ECO:0000313" key="2">
    <source>
        <dbReference type="EMBL" id="MDF4024678.1"/>
    </source>
</evidence>
<sequence>MRLVEFREAAYSMADAAASDILVRGGAGDRSNPEVESAVSFHPWVSRELEAQDADVMAASGADRHDTFVDELRTTSKANPGVSEEEFEMMRSYQPG</sequence>
<protein>
    <submittedName>
        <fullName evidence="2">Uncharacterized protein</fullName>
    </submittedName>
</protein>
<accession>A0ABT6B9C9</accession>
<dbReference type="Proteomes" id="UP001528850">
    <property type="component" value="Unassembled WGS sequence"/>
</dbReference>
<gene>
    <name evidence="2" type="ORF">P3W24_06865</name>
</gene>
<dbReference type="EMBL" id="JARJJS010000001">
    <property type="protein sequence ID" value="MDF4024678.1"/>
    <property type="molecule type" value="Genomic_DNA"/>
</dbReference>
<keyword evidence="3" id="KW-1185">Reference proteome</keyword>
<evidence type="ECO:0000256" key="1">
    <source>
        <dbReference type="SAM" id="MobiDB-lite"/>
    </source>
</evidence>
<evidence type="ECO:0000313" key="3">
    <source>
        <dbReference type="Proteomes" id="UP001528850"/>
    </source>
</evidence>
<comment type="caution">
    <text evidence="2">The sequence shown here is derived from an EMBL/GenBank/DDBJ whole genome shotgun (WGS) entry which is preliminary data.</text>
</comment>
<name>A0ABT6B9C9_9GAMM</name>
<feature type="region of interest" description="Disordered" evidence="1">
    <location>
        <begin position="77"/>
        <end position="96"/>
    </location>
</feature>
<reference evidence="2 3" key="1">
    <citation type="journal article" date="2024" name="Curr. Microbiol.">
        <title>Luteibacter sahnii sp. nov., A Novel Yellow-Colored Xanthomonadin Pigment Producing Probiotic Bacterium from Healthy Rice Seed Microbiome.</title>
        <authorList>
            <person name="Jaiswal G."/>
            <person name="Rana R."/>
            <person name="Nayak P.K."/>
            <person name="Chouhan R."/>
            <person name="Gandhi S.G."/>
            <person name="Patel H.K."/>
            <person name="Patil P.B."/>
        </authorList>
    </citation>
    <scope>NUCLEOTIDE SEQUENCE [LARGE SCALE GENOMIC DNA]</scope>
    <source>
        <strain evidence="2 3">PPL201</strain>
    </source>
</reference>